<dbReference type="Pfam" id="PF02518">
    <property type="entry name" value="HATPase_c"/>
    <property type="match status" value="1"/>
</dbReference>
<evidence type="ECO:0000256" key="3">
    <source>
        <dbReference type="ARBA" id="ARBA00012438"/>
    </source>
</evidence>
<evidence type="ECO:0000256" key="4">
    <source>
        <dbReference type="ARBA" id="ARBA00022553"/>
    </source>
</evidence>
<keyword evidence="4 13" id="KW-0597">Phosphoprotein</keyword>
<dbReference type="FunFam" id="3.30.565.10:FF:000010">
    <property type="entry name" value="Sensor histidine kinase RcsC"/>
    <property type="match status" value="1"/>
</dbReference>
<evidence type="ECO:0000256" key="8">
    <source>
        <dbReference type="ARBA" id="ARBA00022777"/>
    </source>
</evidence>
<dbReference type="FunFam" id="1.10.287.130:FF:000004">
    <property type="entry name" value="Ethylene receptor 1"/>
    <property type="match status" value="1"/>
</dbReference>
<dbReference type="Gene3D" id="3.30.565.10">
    <property type="entry name" value="Histidine kinase-like ATPase, C-terminal domain"/>
    <property type="match status" value="1"/>
</dbReference>
<keyword evidence="7" id="KW-0547">Nucleotide-binding</keyword>
<evidence type="ECO:0000256" key="5">
    <source>
        <dbReference type="ARBA" id="ARBA00022679"/>
    </source>
</evidence>
<dbReference type="Proteomes" id="UP000663918">
    <property type="component" value="Chromosome"/>
</dbReference>
<dbReference type="KEGG" id="bgoe:IFJ75_10835"/>
<feature type="domain" description="Histidine kinase" evidence="14">
    <location>
        <begin position="166"/>
        <end position="387"/>
    </location>
</feature>
<dbReference type="GO" id="GO:0016020">
    <property type="term" value="C:membrane"/>
    <property type="evidence" value="ECO:0007669"/>
    <property type="project" value="UniProtKB-SubCell"/>
</dbReference>
<dbReference type="SUPFAM" id="SSF55785">
    <property type="entry name" value="PYP-like sensor domain (PAS domain)"/>
    <property type="match status" value="1"/>
</dbReference>
<evidence type="ECO:0000256" key="12">
    <source>
        <dbReference type="ARBA" id="ARBA00023136"/>
    </source>
</evidence>
<evidence type="ECO:0000256" key="7">
    <source>
        <dbReference type="ARBA" id="ARBA00022741"/>
    </source>
</evidence>
<dbReference type="InterPro" id="IPR004358">
    <property type="entry name" value="Sig_transdc_His_kin-like_C"/>
</dbReference>
<feature type="domain" description="PAS" evidence="16">
    <location>
        <begin position="45"/>
        <end position="96"/>
    </location>
</feature>
<dbReference type="SUPFAM" id="SSF47384">
    <property type="entry name" value="Homodimeric domain of signal transducing histidine kinase"/>
    <property type="match status" value="1"/>
</dbReference>
<dbReference type="CDD" id="cd16922">
    <property type="entry name" value="HATPase_EvgS-ArcB-TorS-like"/>
    <property type="match status" value="1"/>
</dbReference>
<feature type="modified residue" description="4-aspartylphosphate" evidence="13">
    <location>
        <position position="468"/>
    </location>
</feature>
<dbReference type="PROSITE" id="PS50112">
    <property type="entry name" value="PAS"/>
    <property type="match status" value="1"/>
</dbReference>
<dbReference type="CDD" id="cd00082">
    <property type="entry name" value="HisKA"/>
    <property type="match status" value="1"/>
</dbReference>
<dbReference type="CDD" id="cd00130">
    <property type="entry name" value="PAS"/>
    <property type="match status" value="1"/>
</dbReference>
<dbReference type="Pfam" id="PF00512">
    <property type="entry name" value="HisKA"/>
    <property type="match status" value="1"/>
</dbReference>
<evidence type="ECO:0000313" key="18">
    <source>
        <dbReference type="Proteomes" id="UP000663918"/>
    </source>
</evidence>
<keyword evidence="18" id="KW-1185">Reference proteome</keyword>
<dbReference type="InterPro" id="IPR036890">
    <property type="entry name" value="HATPase_C_sf"/>
</dbReference>
<dbReference type="InterPro" id="IPR005467">
    <property type="entry name" value="His_kinase_dom"/>
</dbReference>
<dbReference type="EC" id="2.7.13.3" evidence="3"/>
<dbReference type="InterPro" id="IPR000014">
    <property type="entry name" value="PAS"/>
</dbReference>
<comment type="catalytic activity">
    <reaction evidence="1">
        <text>ATP + protein L-histidine = ADP + protein N-phospho-L-histidine.</text>
        <dbReference type="EC" id="2.7.13.3"/>
    </reaction>
</comment>
<dbReference type="Gene3D" id="3.40.50.2300">
    <property type="match status" value="1"/>
</dbReference>
<protein>
    <recommendedName>
        <fullName evidence="3">histidine kinase</fullName>
        <ecNumber evidence="3">2.7.13.3</ecNumber>
    </recommendedName>
</protein>
<keyword evidence="9" id="KW-0067">ATP-binding</keyword>
<proteinExistence type="predicted"/>
<dbReference type="SMART" id="SM00388">
    <property type="entry name" value="HisKA"/>
    <property type="match status" value="1"/>
</dbReference>
<feature type="domain" description="Response regulatory" evidence="15">
    <location>
        <begin position="419"/>
        <end position="539"/>
    </location>
</feature>
<dbReference type="PANTHER" id="PTHR45339:SF1">
    <property type="entry name" value="HYBRID SIGNAL TRANSDUCTION HISTIDINE KINASE J"/>
    <property type="match status" value="1"/>
</dbReference>
<evidence type="ECO:0000259" key="14">
    <source>
        <dbReference type="PROSITE" id="PS50109"/>
    </source>
</evidence>
<dbReference type="SMART" id="SM00091">
    <property type="entry name" value="PAS"/>
    <property type="match status" value="1"/>
</dbReference>
<dbReference type="EMBL" id="CP062222">
    <property type="protein sequence ID" value="QTC89802.1"/>
    <property type="molecule type" value="Genomic_DNA"/>
</dbReference>
<keyword evidence="11" id="KW-0902">Two-component regulatory system</keyword>
<dbReference type="InterPro" id="IPR011006">
    <property type="entry name" value="CheY-like_superfamily"/>
</dbReference>
<dbReference type="PROSITE" id="PS50110">
    <property type="entry name" value="RESPONSE_REGULATORY"/>
    <property type="match status" value="1"/>
</dbReference>
<evidence type="ECO:0000259" key="15">
    <source>
        <dbReference type="PROSITE" id="PS50110"/>
    </source>
</evidence>
<evidence type="ECO:0000256" key="2">
    <source>
        <dbReference type="ARBA" id="ARBA00004370"/>
    </source>
</evidence>
<dbReference type="PROSITE" id="PS50109">
    <property type="entry name" value="HIS_KIN"/>
    <property type="match status" value="1"/>
</dbReference>
<dbReference type="AlphaFoldDB" id="A0A975GUD8"/>
<keyword evidence="12" id="KW-0472">Membrane</keyword>
<accession>A0A975GUD8</accession>
<dbReference type="InterPro" id="IPR036097">
    <property type="entry name" value="HisK_dim/P_sf"/>
</dbReference>
<dbReference type="GO" id="GO:0000155">
    <property type="term" value="F:phosphorelay sensor kinase activity"/>
    <property type="evidence" value="ECO:0007669"/>
    <property type="project" value="InterPro"/>
</dbReference>
<keyword evidence="10" id="KW-1133">Transmembrane helix</keyword>
<name>A0A975GUD8_9CAUL</name>
<evidence type="ECO:0000313" key="17">
    <source>
        <dbReference type="EMBL" id="QTC89802.1"/>
    </source>
</evidence>
<dbReference type="Gene3D" id="1.10.287.130">
    <property type="match status" value="1"/>
</dbReference>
<dbReference type="CDD" id="cd17546">
    <property type="entry name" value="REC_hyHK_CKI1_RcsC-like"/>
    <property type="match status" value="1"/>
</dbReference>
<evidence type="ECO:0000256" key="1">
    <source>
        <dbReference type="ARBA" id="ARBA00000085"/>
    </source>
</evidence>
<comment type="subcellular location">
    <subcellularLocation>
        <location evidence="2">Membrane</location>
    </subcellularLocation>
</comment>
<reference evidence="17" key="1">
    <citation type="submission" date="2020-09" db="EMBL/GenBank/DDBJ databases">
        <title>Brevundimonas sp. LVF2 isolated from a puddle in Goettingen, Germany.</title>
        <authorList>
            <person name="Friedrich I."/>
            <person name="Klassen A."/>
            <person name="Hannes N."/>
            <person name="Schneider D."/>
            <person name="Hertel R."/>
            <person name="Daniel R."/>
        </authorList>
    </citation>
    <scope>NUCLEOTIDE SEQUENCE</scope>
    <source>
        <strain evidence="17">LVF2</strain>
    </source>
</reference>
<dbReference type="NCBIfam" id="TIGR00229">
    <property type="entry name" value="sensory_box"/>
    <property type="match status" value="1"/>
</dbReference>
<dbReference type="InterPro" id="IPR035965">
    <property type="entry name" value="PAS-like_dom_sf"/>
</dbReference>
<dbReference type="PRINTS" id="PR00344">
    <property type="entry name" value="BCTRLSENSOR"/>
</dbReference>
<dbReference type="Pfam" id="PF00072">
    <property type="entry name" value="Response_reg"/>
    <property type="match status" value="1"/>
</dbReference>
<evidence type="ECO:0000256" key="13">
    <source>
        <dbReference type="PROSITE-ProRule" id="PRU00169"/>
    </source>
</evidence>
<dbReference type="SMART" id="SM00448">
    <property type="entry name" value="REC"/>
    <property type="match status" value="1"/>
</dbReference>
<keyword evidence="6" id="KW-0812">Transmembrane</keyword>
<dbReference type="InterPro" id="IPR003661">
    <property type="entry name" value="HisK_dim/P_dom"/>
</dbReference>
<organism evidence="17 18">
    <name type="scientific">Brevundimonas goettingensis</name>
    <dbReference type="NCBI Taxonomy" id="2774190"/>
    <lineage>
        <taxon>Bacteria</taxon>
        <taxon>Pseudomonadati</taxon>
        <taxon>Pseudomonadota</taxon>
        <taxon>Alphaproteobacteria</taxon>
        <taxon>Caulobacterales</taxon>
        <taxon>Caulobacteraceae</taxon>
        <taxon>Brevundimonas</taxon>
    </lineage>
</organism>
<dbReference type="PANTHER" id="PTHR45339">
    <property type="entry name" value="HYBRID SIGNAL TRANSDUCTION HISTIDINE KINASE J"/>
    <property type="match status" value="1"/>
</dbReference>
<evidence type="ECO:0000256" key="10">
    <source>
        <dbReference type="ARBA" id="ARBA00022989"/>
    </source>
</evidence>
<dbReference type="SUPFAM" id="SSF55874">
    <property type="entry name" value="ATPase domain of HSP90 chaperone/DNA topoisomerase II/histidine kinase"/>
    <property type="match status" value="1"/>
</dbReference>
<evidence type="ECO:0000256" key="6">
    <source>
        <dbReference type="ARBA" id="ARBA00022692"/>
    </source>
</evidence>
<dbReference type="InterPro" id="IPR001789">
    <property type="entry name" value="Sig_transdc_resp-reg_receiver"/>
</dbReference>
<gene>
    <name evidence="17" type="ORF">IFJ75_10835</name>
</gene>
<evidence type="ECO:0000256" key="11">
    <source>
        <dbReference type="ARBA" id="ARBA00023012"/>
    </source>
</evidence>
<dbReference type="SMART" id="SM00387">
    <property type="entry name" value="HATPase_c"/>
    <property type="match status" value="1"/>
</dbReference>
<keyword evidence="8" id="KW-0418">Kinase</keyword>
<sequence>MLDLEVKTNAAGGADAVDVAANDRTSDLDVSAFFDVSLDMLCIRDMDGRLIKLSRSWEDVLGYSLAELEGGAMLALIHPDDIEMTRTEMARIEAGASGGELFGIINRYRRKDGEYRQLEWRAKRRGDRIYGVARDVTERLAVEQDLAAAKAAAEAANQAKSDFLANMSHEIRTPLNGVIGLAATLGRSGLEPRQKEMVDLIARSGATLERLVSDILDVSKVESGRMNIEIATFDLEVELDALVEMQRSRAEEKGLGFDVRIGATTRGDFLGDALRIKQVLMNLLSNAIKFTEQGGVSLEIDVAEDTPGAGMAQLGLTVRDSGIGFDAGFGVFERFSQADGTITRRFGGSGLGLSICKSLVELMGGTIAVQSAVGQGSAFTVTVPLSRTRSLADYDQRALEALGGLAGGDEEGALSAGLRVLLAEDHPVNQRVVQLILGEYGVEVVTVENGADAVAAFNLDRYDLILMDMQMPVMDGLAATRAIRAIEAGSPERAATPIVMLSANAMDQHLAETEAAGADRHLAKPFAPPALIQVVSDLTAHAETGEKIAVNGG</sequence>
<dbReference type="RefSeq" id="WP_207868077.1">
    <property type="nucleotide sequence ID" value="NZ_CP062222.1"/>
</dbReference>
<evidence type="ECO:0000259" key="16">
    <source>
        <dbReference type="PROSITE" id="PS50112"/>
    </source>
</evidence>
<dbReference type="InterPro" id="IPR013655">
    <property type="entry name" value="PAS_fold_3"/>
</dbReference>
<dbReference type="Pfam" id="PF08447">
    <property type="entry name" value="PAS_3"/>
    <property type="match status" value="1"/>
</dbReference>
<dbReference type="GO" id="GO:0005524">
    <property type="term" value="F:ATP binding"/>
    <property type="evidence" value="ECO:0007669"/>
    <property type="project" value="UniProtKB-KW"/>
</dbReference>
<dbReference type="Gene3D" id="3.30.450.20">
    <property type="entry name" value="PAS domain"/>
    <property type="match status" value="1"/>
</dbReference>
<dbReference type="InterPro" id="IPR003594">
    <property type="entry name" value="HATPase_dom"/>
</dbReference>
<dbReference type="SUPFAM" id="SSF52172">
    <property type="entry name" value="CheY-like"/>
    <property type="match status" value="1"/>
</dbReference>
<evidence type="ECO:0000256" key="9">
    <source>
        <dbReference type="ARBA" id="ARBA00022840"/>
    </source>
</evidence>
<keyword evidence="5" id="KW-0808">Transferase</keyword>